<evidence type="ECO:0000256" key="3">
    <source>
        <dbReference type="ARBA" id="ARBA00022618"/>
    </source>
</evidence>
<evidence type="ECO:0000256" key="8">
    <source>
        <dbReference type="ARBA" id="ARBA00045696"/>
    </source>
</evidence>
<sequence>MTRYLTPSKIGLVVLVTLYCDSNVPNGSLIPVLSFVLSHLTPLSSTGSNDADQLNSAKSSITIEEFEAATRKHQSIRPGRSLFDLFINALWGIDSLHALHEFFGKLEDYLVQPQKEDRDVPSSRILLSRTSPLGIFFRRAHLEFARLQFDDAAKIWTGFLKFRAPTEAAWRRRNHVSSGPSFDLAIAEFDVRRPDRLALAVYGSNDPTELDDAVLSSDDIERLLEYDLDKLQRFGARVPKPMQEQIKHIIKTTANTPHVAYFVSFFDAWRAGDFTSAFENLHRYFDYTVKNRDKTFYQYALLHMAILQADFGCFDEAVAAMNETIATARENQDTSCLNFSLSWLSHLSKTFPNDLNKAGYAGMLSSEKDRLAFLSEKAKESKSWSLLSSTLLSEAKLALSLGGDSSVVSEHLFQSAHLNFVYHIFSNCGTQLLVESAMYARMGLNVLADNDCEILLDCYADCSPVEDVVRALCRRAQGATQFGHYARANAIMESFGEDMLRTHKLNQYVITQFGLVKMKQALRRFDIVAAEHILRQLQGGAWFDPDLEFQISVLEIDLLMRRKSLKSALDKLEDCLGEAAKIQADIVHQITLLLLKAELFSRAGKAGKGFTIVLRAASMAYKYKLMPLLWEAMGALANILSFFGEFDHASRVIDAVLPQALGANDAAIAAILYNRQADACMGLAGKSEAGTRQRASLLSKTEGYVDRAIALYEKLQDLRGQCEMLAKKATIARIRGDLKLAEDWATKYLTLYERQFGHKSDNA</sequence>
<comment type="function">
    <text evidence="8">Component of the anaphase promoting complex/cyclosome (APC/C), a cell cycle-regulated E3 ubiquitin ligase that controls progression through mitosis and the G1 phase of the cell cycle. The APC/C complex acts by mediating ubiquitination and subsequent degradation of target proteins: it mainly mediates the formation of 'Lys-11'-linked polyubiquitin chains and, to a lower extent, the formation of 'Lys-48'- and 'Lys-63'-linked polyubiquitin chains. The APC/C complex catalyzes assembly of branched 'Lys-11'-/'Lys-48'-linked branched ubiquitin chains on target proteins.</text>
</comment>
<keyword evidence="3" id="KW-0132">Cell division</keyword>
<dbReference type="InterPro" id="IPR037679">
    <property type="entry name" value="Apc5"/>
</dbReference>
<accession>A0A0D2B9G4</accession>
<dbReference type="EMBL" id="KN847532">
    <property type="protein sequence ID" value="KIW07884.1"/>
    <property type="molecule type" value="Genomic_DNA"/>
</dbReference>
<feature type="domain" description="Anaphase-promoting complex subunit 5" evidence="9">
    <location>
        <begin position="261"/>
        <end position="349"/>
    </location>
</feature>
<evidence type="ECO:0000256" key="7">
    <source>
        <dbReference type="ARBA" id="ARBA00031069"/>
    </source>
</evidence>
<dbReference type="InterPro" id="IPR026000">
    <property type="entry name" value="Apc5_dom"/>
</dbReference>
<dbReference type="GO" id="GO:0045842">
    <property type="term" value="P:positive regulation of mitotic metaphase/anaphase transition"/>
    <property type="evidence" value="ECO:0007669"/>
    <property type="project" value="TreeGrafter"/>
</dbReference>
<proteinExistence type="inferred from homology"/>
<dbReference type="PANTHER" id="PTHR12830">
    <property type="entry name" value="ANAPHASE-PROMOTING COMPLEX SUBUNIT 5"/>
    <property type="match status" value="1"/>
</dbReference>
<dbReference type="HOGENOM" id="CLU_010478_0_0_1"/>
<dbReference type="GeneID" id="27309770"/>
<dbReference type="SUPFAM" id="SSF48452">
    <property type="entry name" value="TPR-like"/>
    <property type="match status" value="1"/>
</dbReference>
<dbReference type="UniPathway" id="UPA00143"/>
<evidence type="ECO:0000259" key="9">
    <source>
        <dbReference type="Pfam" id="PF12862"/>
    </source>
</evidence>
<gene>
    <name evidence="10" type="ORF">PV09_01797</name>
</gene>
<dbReference type="InParanoid" id="A0A0D2B9G4"/>
<dbReference type="PANTHER" id="PTHR12830:SF9">
    <property type="entry name" value="ANAPHASE-PROMOTING COMPLEX SUBUNIT 5"/>
    <property type="match status" value="1"/>
</dbReference>
<evidence type="ECO:0000256" key="6">
    <source>
        <dbReference type="ARBA" id="ARBA00023306"/>
    </source>
</evidence>
<name>A0A0D2B9G4_9PEZI</name>
<evidence type="ECO:0000256" key="1">
    <source>
        <dbReference type="ARBA" id="ARBA00007450"/>
    </source>
</evidence>
<evidence type="ECO:0000256" key="2">
    <source>
        <dbReference type="ARBA" id="ARBA00016066"/>
    </source>
</evidence>
<dbReference type="OrthoDB" id="2504561at2759"/>
<keyword evidence="5" id="KW-0833">Ubl conjugation pathway</keyword>
<keyword evidence="6" id="KW-0131">Cell cycle</keyword>
<evidence type="ECO:0000313" key="11">
    <source>
        <dbReference type="Proteomes" id="UP000053259"/>
    </source>
</evidence>
<dbReference type="GO" id="GO:0005680">
    <property type="term" value="C:anaphase-promoting complex"/>
    <property type="evidence" value="ECO:0007669"/>
    <property type="project" value="InterPro"/>
</dbReference>
<dbReference type="GO" id="GO:0070979">
    <property type="term" value="P:protein K11-linked ubiquitination"/>
    <property type="evidence" value="ECO:0007669"/>
    <property type="project" value="TreeGrafter"/>
</dbReference>
<evidence type="ECO:0000256" key="4">
    <source>
        <dbReference type="ARBA" id="ARBA00022776"/>
    </source>
</evidence>
<evidence type="ECO:0000313" key="10">
    <source>
        <dbReference type="EMBL" id="KIW07884.1"/>
    </source>
</evidence>
<evidence type="ECO:0000256" key="5">
    <source>
        <dbReference type="ARBA" id="ARBA00022786"/>
    </source>
</evidence>
<dbReference type="STRING" id="253628.A0A0D2B9G4"/>
<reference evidence="10 11" key="1">
    <citation type="submission" date="2015-01" db="EMBL/GenBank/DDBJ databases">
        <title>The Genome Sequence of Ochroconis gallopava CBS43764.</title>
        <authorList>
            <consortium name="The Broad Institute Genomics Platform"/>
            <person name="Cuomo C."/>
            <person name="de Hoog S."/>
            <person name="Gorbushina A."/>
            <person name="Stielow B."/>
            <person name="Teixiera M."/>
            <person name="Abouelleil A."/>
            <person name="Chapman S.B."/>
            <person name="Priest M."/>
            <person name="Young S.K."/>
            <person name="Wortman J."/>
            <person name="Nusbaum C."/>
            <person name="Birren B."/>
        </authorList>
    </citation>
    <scope>NUCLEOTIDE SEQUENCE [LARGE SCALE GENOMIC DNA]</scope>
    <source>
        <strain evidence="10 11">CBS 43764</strain>
    </source>
</reference>
<dbReference type="Proteomes" id="UP000053259">
    <property type="component" value="Unassembled WGS sequence"/>
</dbReference>
<dbReference type="InterPro" id="IPR011990">
    <property type="entry name" value="TPR-like_helical_dom_sf"/>
</dbReference>
<dbReference type="GO" id="GO:0031145">
    <property type="term" value="P:anaphase-promoting complex-dependent catabolic process"/>
    <property type="evidence" value="ECO:0007669"/>
    <property type="project" value="TreeGrafter"/>
</dbReference>
<dbReference type="AlphaFoldDB" id="A0A0D2B9G4"/>
<organism evidence="10 11">
    <name type="scientific">Verruconis gallopava</name>
    <dbReference type="NCBI Taxonomy" id="253628"/>
    <lineage>
        <taxon>Eukaryota</taxon>
        <taxon>Fungi</taxon>
        <taxon>Dikarya</taxon>
        <taxon>Ascomycota</taxon>
        <taxon>Pezizomycotina</taxon>
        <taxon>Dothideomycetes</taxon>
        <taxon>Pleosporomycetidae</taxon>
        <taxon>Venturiales</taxon>
        <taxon>Sympoventuriaceae</taxon>
        <taxon>Verruconis</taxon>
    </lineage>
</organism>
<dbReference type="Pfam" id="PF12862">
    <property type="entry name" value="ANAPC5"/>
    <property type="match status" value="1"/>
</dbReference>
<dbReference type="RefSeq" id="XP_016217753.1">
    <property type="nucleotide sequence ID" value="XM_016354741.1"/>
</dbReference>
<dbReference type="GO" id="GO:0051301">
    <property type="term" value="P:cell division"/>
    <property type="evidence" value="ECO:0007669"/>
    <property type="project" value="UniProtKB-KW"/>
</dbReference>
<protein>
    <recommendedName>
        <fullName evidence="2">Anaphase-promoting complex subunit 5</fullName>
    </recommendedName>
    <alternativeName>
        <fullName evidence="7">Cyclosome subunit 5</fullName>
    </alternativeName>
</protein>
<keyword evidence="11" id="KW-1185">Reference proteome</keyword>
<comment type="similarity">
    <text evidence="1">Belongs to the APC5 family.</text>
</comment>
<dbReference type="VEuPathDB" id="FungiDB:PV09_01797"/>
<keyword evidence="4" id="KW-0498">Mitosis</keyword>